<evidence type="ECO:0000256" key="5">
    <source>
        <dbReference type="ARBA" id="ARBA00022741"/>
    </source>
</evidence>
<proteinExistence type="inferred from homology"/>
<evidence type="ECO:0000256" key="11">
    <source>
        <dbReference type="RuleBase" id="RU000304"/>
    </source>
</evidence>
<evidence type="ECO:0000256" key="1">
    <source>
        <dbReference type="ARBA" id="ARBA00008832"/>
    </source>
</evidence>
<accession>A0A7S3VGX1</accession>
<dbReference type="Gene3D" id="1.10.510.10">
    <property type="entry name" value="Transferase(Phosphotransferase) domain 1"/>
    <property type="match status" value="1"/>
</dbReference>
<comment type="catalytic activity">
    <reaction evidence="8 12">
        <text>L-threonyl-[protein] + ATP = O-phospho-L-threonyl-[protein] + ADP + H(+)</text>
        <dbReference type="Rhea" id="RHEA:46608"/>
        <dbReference type="Rhea" id="RHEA-COMP:11060"/>
        <dbReference type="Rhea" id="RHEA-COMP:11605"/>
        <dbReference type="ChEBI" id="CHEBI:15378"/>
        <dbReference type="ChEBI" id="CHEBI:30013"/>
        <dbReference type="ChEBI" id="CHEBI:30616"/>
        <dbReference type="ChEBI" id="CHEBI:61977"/>
        <dbReference type="ChEBI" id="CHEBI:456216"/>
        <dbReference type="EC" id="2.7.11.24"/>
    </reaction>
</comment>
<dbReference type="AlphaFoldDB" id="A0A7S3VGX1"/>
<evidence type="ECO:0000259" key="14">
    <source>
        <dbReference type="PROSITE" id="PS50011"/>
    </source>
</evidence>
<feature type="region of interest" description="Disordered" evidence="13">
    <location>
        <begin position="356"/>
        <end position="403"/>
    </location>
</feature>
<evidence type="ECO:0000256" key="10">
    <source>
        <dbReference type="PROSITE-ProRule" id="PRU10141"/>
    </source>
</evidence>
<keyword evidence="7 10" id="KW-0067">ATP-binding</keyword>
<dbReference type="PROSITE" id="PS50011">
    <property type="entry name" value="PROTEIN_KINASE_DOM"/>
    <property type="match status" value="1"/>
</dbReference>
<feature type="binding site" evidence="10">
    <location>
        <position position="44"/>
    </location>
    <ligand>
        <name>ATP</name>
        <dbReference type="ChEBI" id="CHEBI:30616"/>
    </ligand>
</feature>
<organism evidence="15">
    <name type="scientific">Dunaliella tertiolecta</name>
    <name type="common">Green alga</name>
    <dbReference type="NCBI Taxonomy" id="3047"/>
    <lineage>
        <taxon>Eukaryota</taxon>
        <taxon>Viridiplantae</taxon>
        <taxon>Chlorophyta</taxon>
        <taxon>core chlorophytes</taxon>
        <taxon>Chlorophyceae</taxon>
        <taxon>CS clade</taxon>
        <taxon>Chlamydomonadales</taxon>
        <taxon>Dunaliellaceae</taxon>
        <taxon>Dunaliella</taxon>
    </lineage>
</organism>
<comment type="similarity">
    <text evidence="12">Belongs to the protein kinase superfamily. Ser/Thr protein kinase family. MAP kinase subfamily.</text>
</comment>
<dbReference type="PROSITE" id="PS00107">
    <property type="entry name" value="PROTEIN_KINASE_ATP"/>
    <property type="match status" value="1"/>
</dbReference>
<evidence type="ECO:0000256" key="3">
    <source>
        <dbReference type="ARBA" id="ARBA00022527"/>
    </source>
</evidence>
<evidence type="ECO:0000256" key="7">
    <source>
        <dbReference type="ARBA" id="ARBA00022840"/>
    </source>
</evidence>
<dbReference type="PROSITE" id="PS00108">
    <property type="entry name" value="PROTEIN_KINASE_ST"/>
    <property type="match status" value="1"/>
</dbReference>
<dbReference type="SUPFAM" id="SSF56112">
    <property type="entry name" value="Protein kinase-like (PK-like)"/>
    <property type="match status" value="1"/>
</dbReference>
<dbReference type="Pfam" id="PF00069">
    <property type="entry name" value="Pkinase"/>
    <property type="match status" value="1"/>
</dbReference>
<evidence type="ECO:0000256" key="9">
    <source>
        <dbReference type="ARBA" id="ARBA00048312"/>
    </source>
</evidence>
<dbReference type="CDD" id="cd07852">
    <property type="entry name" value="STKc_MAPK15-like"/>
    <property type="match status" value="1"/>
</dbReference>
<name>A0A7S3VGX1_DUNTE</name>
<dbReference type="InterPro" id="IPR017441">
    <property type="entry name" value="Protein_kinase_ATP_BS"/>
</dbReference>
<protein>
    <recommendedName>
        <fullName evidence="2 12">Mitogen-activated protein kinase</fullName>
        <ecNumber evidence="2 12">2.7.11.24</ecNumber>
    </recommendedName>
</protein>
<evidence type="ECO:0000256" key="4">
    <source>
        <dbReference type="ARBA" id="ARBA00022679"/>
    </source>
</evidence>
<reference evidence="15" key="1">
    <citation type="submission" date="2021-01" db="EMBL/GenBank/DDBJ databases">
        <authorList>
            <person name="Corre E."/>
            <person name="Pelletier E."/>
            <person name="Niang G."/>
            <person name="Scheremetjew M."/>
            <person name="Finn R."/>
            <person name="Kale V."/>
            <person name="Holt S."/>
            <person name="Cochrane G."/>
            <person name="Meng A."/>
            <person name="Brown T."/>
            <person name="Cohen L."/>
        </authorList>
    </citation>
    <scope>NUCLEOTIDE SEQUENCE</scope>
    <source>
        <strain evidence="15">CCMP1320</strain>
    </source>
</reference>
<dbReference type="InterPro" id="IPR003527">
    <property type="entry name" value="MAP_kinase_CS"/>
</dbReference>
<comment type="activity regulation">
    <text evidence="12">Activated by threonine and tyrosine phosphorylation.</text>
</comment>
<evidence type="ECO:0000256" key="2">
    <source>
        <dbReference type="ARBA" id="ARBA00012411"/>
    </source>
</evidence>
<evidence type="ECO:0000256" key="12">
    <source>
        <dbReference type="RuleBase" id="RU361165"/>
    </source>
</evidence>
<comment type="cofactor">
    <cofactor evidence="12">
        <name>Mg(2+)</name>
        <dbReference type="ChEBI" id="CHEBI:18420"/>
    </cofactor>
</comment>
<dbReference type="Gene3D" id="3.30.200.20">
    <property type="entry name" value="Phosphorylase Kinase, domain 1"/>
    <property type="match status" value="1"/>
</dbReference>
<dbReference type="EC" id="2.7.11.24" evidence="2 12"/>
<evidence type="ECO:0000256" key="13">
    <source>
        <dbReference type="SAM" id="MobiDB-lite"/>
    </source>
</evidence>
<sequence length="403" mass="45765">MASEEDIDKQILKKYEIQTKLGKGAYGVVWKALDRKTKAVVALKKIFDAFQNATDAQRTFREVMFLQDLNQHENIIKLLNVLKAENDRDLYLIFEYMETDLHAVIRANILEEVHKQYIMYQMFKALKYMHSGELLHRDIKPSNLLLNSDCQIKLADYGLARSVSQLNASEGNNPILTDYVATRWYRAPEILLGSTKYTYGVDMWSSGCILGELLLGKPIFPGNSTMNQLDRIIEVTGRPSAEDIAAVDSPFAPTMMESCTLTLPRRLEDMFPGANPLALDLLRKLLVFNPNHRLSVEEALAHPYMANFHNPADEPVSNKVIVLPISDNTKYTVQEYRDRLYAEILKKKREMHRMIKEKESSWAARQGAVSRGDSGRRTHADSHGSSGSSGRSNVPGHRSSFQK</sequence>
<dbReference type="SMART" id="SM00220">
    <property type="entry name" value="S_TKc"/>
    <property type="match status" value="1"/>
</dbReference>
<gene>
    <name evidence="15" type="ORF">DTER00134_LOCUS284</name>
</gene>
<dbReference type="InterPro" id="IPR011009">
    <property type="entry name" value="Kinase-like_dom_sf"/>
</dbReference>
<dbReference type="FunFam" id="1.10.510.10:FF:000238">
    <property type="entry name" value="Mitogen-activated protein kinase"/>
    <property type="match status" value="1"/>
</dbReference>
<dbReference type="InterPro" id="IPR008271">
    <property type="entry name" value="Ser/Thr_kinase_AS"/>
</dbReference>
<evidence type="ECO:0000256" key="8">
    <source>
        <dbReference type="ARBA" id="ARBA00047592"/>
    </source>
</evidence>
<dbReference type="InterPro" id="IPR000719">
    <property type="entry name" value="Prot_kinase_dom"/>
</dbReference>
<keyword evidence="4 12" id="KW-0808">Transferase</keyword>
<dbReference type="InterPro" id="IPR050117">
    <property type="entry name" value="MAPK"/>
</dbReference>
<keyword evidence="12" id="KW-0460">Magnesium</keyword>
<feature type="domain" description="Protein kinase" evidence="14">
    <location>
        <begin position="15"/>
        <end position="305"/>
    </location>
</feature>
<keyword evidence="3 11" id="KW-0723">Serine/threonine-protein kinase</keyword>
<dbReference type="FunFam" id="3.30.200.20:FF:000166">
    <property type="entry name" value="Mitogen-activated protein kinase"/>
    <property type="match status" value="1"/>
</dbReference>
<comment type="catalytic activity">
    <reaction evidence="9">
        <text>L-seryl-[protein] + ATP = O-phospho-L-seryl-[protein] + ADP + H(+)</text>
        <dbReference type="Rhea" id="RHEA:17989"/>
        <dbReference type="Rhea" id="RHEA-COMP:9863"/>
        <dbReference type="Rhea" id="RHEA-COMP:11604"/>
        <dbReference type="ChEBI" id="CHEBI:15378"/>
        <dbReference type="ChEBI" id="CHEBI:29999"/>
        <dbReference type="ChEBI" id="CHEBI:30616"/>
        <dbReference type="ChEBI" id="CHEBI:83421"/>
        <dbReference type="ChEBI" id="CHEBI:456216"/>
        <dbReference type="EC" id="2.7.11.24"/>
    </reaction>
</comment>
<dbReference type="GO" id="GO:0005524">
    <property type="term" value="F:ATP binding"/>
    <property type="evidence" value="ECO:0007669"/>
    <property type="project" value="UniProtKB-UniRule"/>
</dbReference>
<dbReference type="PANTHER" id="PTHR24055">
    <property type="entry name" value="MITOGEN-ACTIVATED PROTEIN KINASE"/>
    <property type="match status" value="1"/>
</dbReference>
<comment type="similarity">
    <text evidence="1">Belongs to the protein kinase superfamily. CMGC Ser/Thr protein kinase family. MAP kinase subfamily.</text>
</comment>
<dbReference type="PROSITE" id="PS01351">
    <property type="entry name" value="MAPK"/>
    <property type="match status" value="1"/>
</dbReference>
<feature type="compositionally biased region" description="Basic and acidic residues" evidence="13">
    <location>
        <begin position="373"/>
        <end position="382"/>
    </location>
</feature>
<keyword evidence="6 12" id="KW-0418">Kinase</keyword>
<feature type="compositionally biased region" description="Low complexity" evidence="13">
    <location>
        <begin position="383"/>
        <end position="392"/>
    </location>
</feature>
<dbReference type="EMBL" id="HBIP01000698">
    <property type="protein sequence ID" value="CAE0485245.1"/>
    <property type="molecule type" value="Transcribed_RNA"/>
</dbReference>
<evidence type="ECO:0000313" key="15">
    <source>
        <dbReference type="EMBL" id="CAE0485245.1"/>
    </source>
</evidence>
<keyword evidence="5 10" id="KW-0547">Nucleotide-binding</keyword>
<evidence type="ECO:0000256" key="6">
    <source>
        <dbReference type="ARBA" id="ARBA00022777"/>
    </source>
</evidence>
<dbReference type="GO" id="GO:0004707">
    <property type="term" value="F:MAP kinase activity"/>
    <property type="evidence" value="ECO:0007669"/>
    <property type="project" value="UniProtKB-EC"/>
</dbReference>